<dbReference type="Pfam" id="PF13675">
    <property type="entry name" value="PilJ"/>
    <property type="match status" value="2"/>
</dbReference>
<feature type="signal peptide" evidence="5">
    <location>
        <begin position="1"/>
        <end position="28"/>
    </location>
</feature>
<dbReference type="RefSeq" id="WP_043918764.1">
    <property type="nucleotide sequence ID" value="NZ_FZPF01000009.1"/>
</dbReference>
<name>A0A0D1EHM6_9RHOB</name>
<dbReference type="Proteomes" id="UP000032232">
    <property type="component" value="Unassembled WGS sequence"/>
</dbReference>
<evidence type="ECO:0000259" key="6">
    <source>
        <dbReference type="Pfam" id="PF13675"/>
    </source>
</evidence>
<keyword evidence="8" id="KW-1185">Reference proteome</keyword>
<dbReference type="PATRIC" id="fig|935700.4.peg.2024"/>
<gene>
    <name evidence="7" type="ORF">jaqu_19570</name>
</gene>
<keyword evidence="3" id="KW-1133">Transmembrane helix</keyword>
<comment type="subcellular location">
    <subcellularLocation>
        <location evidence="1">Membrane</location>
        <topology evidence="1">Multi-pass membrane protein</topology>
    </subcellularLocation>
</comment>
<keyword evidence="4" id="KW-0472">Membrane</keyword>
<evidence type="ECO:0000313" key="7">
    <source>
        <dbReference type="EMBL" id="KIT16361.1"/>
    </source>
</evidence>
<dbReference type="OrthoDB" id="952521at2"/>
<proteinExistence type="predicted"/>
<evidence type="ECO:0000256" key="2">
    <source>
        <dbReference type="ARBA" id="ARBA00022692"/>
    </source>
</evidence>
<protein>
    <recommendedName>
        <fullName evidence="6">NarX-like N-terminal domain-containing protein</fullName>
    </recommendedName>
</protein>
<reference evidence="7 8" key="1">
    <citation type="submission" date="2015-02" db="EMBL/GenBank/DDBJ databases">
        <title>Genome Sequence of Jannaschia aquimarina DSM28248, a member of the Roseobacter clade.</title>
        <authorList>
            <person name="Voget S."/>
            <person name="Daniel R."/>
        </authorList>
    </citation>
    <scope>NUCLEOTIDE SEQUENCE [LARGE SCALE GENOMIC DNA]</scope>
    <source>
        <strain evidence="7 8">GSW-M26</strain>
    </source>
</reference>
<evidence type="ECO:0000313" key="8">
    <source>
        <dbReference type="Proteomes" id="UP000032232"/>
    </source>
</evidence>
<dbReference type="AlphaFoldDB" id="A0A0D1EHM6"/>
<accession>A0A0D1EHM6</accession>
<keyword evidence="2" id="KW-0812">Transmembrane</keyword>
<feature type="chain" id="PRO_5002240897" description="NarX-like N-terminal domain-containing protein" evidence="5">
    <location>
        <begin position="29"/>
        <end position="306"/>
    </location>
</feature>
<feature type="domain" description="NarX-like N-terminal" evidence="6">
    <location>
        <begin position="41"/>
        <end position="138"/>
    </location>
</feature>
<dbReference type="STRING" id="935700.jaqu_19570"/>
<dbReference type="GO" id="GO:0016020">
    <property type="term" value="C:membrane"/>
    <property type="evidence" value="ECO:0007669"/>
    <property type="project" value="UniProtKB-SubCell"/>
</dbReference>
<evidence type="ECO:0000256" key="1">
    <source>
        <dbReference type="ARBA" id="ARBA00004141"/>
    </source>
</evidence>
<evidence type="ECO:0000256" key="4">
    <source>
        <dbReference type="ARBA" id="ARBA00023136"/>
    </source>
</evidence>
<evidence type="ECO:0000256" key="3">
    <source>
        <dbReference type="ARBA" id="ARBA00022989"/>
    </source>
</evidence>
<feature type="domain" description="NarX-like N-terminal" evidence="6">
    <location>
        <begin position="173"/>
        <end position="266"/>
    </location>
</feature>
<dbReference type="EMBL" id="JYFE01000036">
    <property type="protein sequence ID" value="KIT16361.1"/>
    <property type="molecule type" value="Genomic_DNA"/>
</dbReference>
<organism evidence="7 8">
    <name type="scientific">Jannaschia aquimarina</name>
    <dbReference type="NCBI Taxonomy" id="935700"/>
    <lineage>
        <taxon>Bacteria</taxon>
        <taxon>Pseudomonadati</taxon>
        <taxon>Pseudomonadota</taxon>
        <taxon>Alphaproteobacteria</taxon>
        <taxon>Rhodobacterales</taxon>
        <taxon>Roseobacteraceae</taxon>
        <taxon>Jannaschia</taxon>
    </lineage>
</organism>
<dbReference type="InterPro" id="IPR029095">
    <property type="entry name" value="NarX-like_N"/>
</dbReference>
<sequence>MPTPPHIAIPLAFAVVTAAMFQPGAARADELIAAGFIEDTGNAERVNYSGKLRMLSQRIPAAACNEQAGIATEAAAKVLAGAVAEYDRIIAALEFGDDGLGIIGPETDRKILKDIQDLHAVWDPMHGALDRMIAGDLSRDDMVAIANKEDSLLQIAKHLVFLITGEYADPTSMMQADSMLIDIAGRQRMLAQRTSKATCLVLEGVSPETSMKTLHGASETYETSMYALRNGLPEAGIKAPPTEEIAAGLDEVVAGWVAMKPLLDIVKDGGTLSVDQREAIFHGMNAQTGMMNTLVGKYVEASKFDY</sequence>
<comment type="caution">
    <text evidence="7">The sequence shown here is derived from an EMBL/GenBank/DDBJ whole genome shotgun (WGS) entry which is preliminary data.</text>
</comment>
<keyword evidence="5" id="KW-0732">Signal</keyword>
<evidence type="ECO:0000256" key="5">
    <source>
        <dbReference type="SAM" id="SignalP"/>
    </source>
</evidence>